<name>A0A2P2KM42_RHIMU</name>
<dbReference type="EMBL" id="GGEC01026271">
    <property type="protein sequence ID" value="MBX06755.1"/>
    <property type="molecule type" value="Transcribed_RNA"/>
</dbReference>
<sequence length="30" mass="3573">MQINEDNKHTRIGFLEEFGTFENVFISISR</sequence>
<proteinExistence type="predicted"/>
<accession>A0A2P2KM42</accession>
<dbReference type="AlphaFoldDB" id="A0A2P2KM42"/>
<reference evidence="1" key="1">
    <citation type="submission" date="2018-02" db="EMBL/GenBank/DDBJ databases">
        <title>Rhizophora mucronata_Transcriptome.</title>
        <authorList>
            <person name="Meera S.P."/>
            <person name="Sreeshan A."/>
            <person name="Augustine A."/>
        </authorList>
    </citation>
    <scope>NUCLEOTIDE SEQUENCE</scope>
    <source>
        <tissue evidence="1">Leaf</tissue>
    </source>
</reference>
<evidence type="ECO:0000313" key="1">
    <source>
        <dbReference type="EMBL" id="MBX06755.1"/>
    </source>
</evidence>
<organism evidence="1">
    <name type="scientific">Rhizophora mucronata</name>
    <name type="common">Asiatic mangrove</name>
    <dbReference type="NCBI Taxonomy" id="61149"/>
    <lineage>
        <taxon>Eukaryota</taxon>
        <taxon>Viridiplantae</taxon>
        <taxon>Streptophyta</taxon>
        <taxon>Embryophyta</taxon>
        <taxon>Tracheophyta</taxon>
        <taxon>Spermatophyta</taxon>
        <taxon>Magnoliopsida</taxon>
        <taxon>eudicotyledons</taxon>
        <taxon>Gunneridae</taxon>
        <taxon>Pentapetalae</taxon>
        <taxon>rosids</taxon>
        <taxon>fabids</taxon>
        <taxon>Malpighiales</taxon>
        <taxon>Rhizophoraceae</taxon>
        <taxon>Rhizophora</taxon>
    </lineage>
</organism>
<protein>
    <submittedName>
        <fullName evidence="1">Uncharacterized protein MANES_04G013400</fullName>
    </submittedName>
</protein>